<proteinExistence type="predicted"/>
<reference evidence="1" key="1">
    <citation type="submission" date="2023-06" db="EMBL/GenBank/DDBJ databases">
        <title>Genomic Diversity of Vibrio spp. and Metagenomic Analysis of Pathogens in Florida Gulf Coastal Waters Following Hurricane Ian.</title>
        <authorList>
            <person name="Brumfield K.D."/>
        </authorList>
    </citation>
    <scope>NUCLEOTIDE SEQUENCE</scope>
    <source>
        <strain evidence="1">WBS2B-138</strain>
    </source>
</reference>
<protein>
    <submittedName>
        <fullName evidence="1">Uncharacterized protein</fullName>
    </submittedName>
</protein>
<gene>
    <name evidence="1" type="ORF">QX249_24205</name>
</gene>
<comment type="caution">
    <text evidence="1">The sequence shown here is derived from an EMBL/GenBank/DDBJ whole genome shotgun (WGS) entry which is preliminary data.</text>
</comment>
<dbReference type="RefSeq" id="WP_311020776.1">
    <property type="nucleotide sequence ID" value="NZ_JAUHGG010000012.1"/>
</dbReference>
<evidence type="ECO:0000313" key="1">
    <source>
        <dbReference type="EMBL" id="MDS1823751.1"/>
    </source>
</evidence>
<evidence type="ECO:0000313" key="2">
    <source>
        <dbReference type="Proteomes" id="UP001253193"/>
    </source>
</evidence>
<name>A0AAW8Q5I0_VIBPH</name>
<dbReference type="AlphaFoldDB" id="A0AAW8Q5I0"/>
<organism evidence="1 2">
    <name type="scientific">Vibrio parahaemolyticus</name>
    <dbReference type="NCBI Taxonomy" id="670"/>
    <lineage>
        <taxon>Bacteria</taxon>
        <taxon>Pseudomonadati</taxon>
        <taxon>Pseudomonadota</taxon>
        <taxon>Gammaproteobacteria</taxon>
        <taxon>Vibrionales</taxon>
        <taxon>Vibrionaceae</taxon>
        <taxon>Vibrio</taxon>
    </lineage>
</organism>
<dbReference type="EMBL" id="JAUHGG010000012">
    <property type="protein sequence ID" value="MDS1823751.1"/>
    <property type="molecule type" value="Genomic_DNA"/>
</dbReference>
<sequence>MDKEQILFSIRNPYKTEADIAFQAELRQSIDTFSQARDYLINWYQGGQVIAEGVMAGMTLSVKKMCGQLSLAIYPESRHIQFAFDTKHGYDLYDCWRNSLKDNE</sequence>
<dbReference type="Proteomes" id="UP001253193">
    <property type="component" value="Unassembled WGS sequence"/>
</dbReference>
<accession>A0AAW8Q5I0</accession>